<proteinExistence type="predicted"/>
<name>A0A8J3H0E9_9RHOB</name>
<dbReference type="Pfam" id="PF09350">
    <property type="entry name" value="DJC28_CD"/>
    <property type="match status" value="1"/>
</dbReference>
<evidence type="ECO:0000259" key="2">
    <source>
        <dbReference type="Pfam" id="PF09350"/>
    </source>
</evidence>
<sequence length="108" mass="11672">MPGPFDRLVERQMLKASADGKLTGLAGEGQPLPDRSGEGDAALSAAMRVMAEAGVRPQEFDLKAQLDAARAAYAALTDPAEKKAAMARIADLDMRYTMARDARRSFFR</sequence>
<reference evidence="3" key="2">
    <citation type="submission" date="2020-09" db="EMBL/GenBank/DDBJ databases">
        <authorList>
            <person name="Sun Q."/>
            <person name="Kim S."/>
        </authorList>
    </citation>
    <scope>NUCLEOTIDE SEQUENCE</scope>
    <source>
        <strain evidence="3">KCTC 42650</strain>
    </source>
</reference>
<evidence type="ECO:0000313" key="3">
    <source>
        <dbReference type="EMBL" id="GHF67759.1"/>
    </source>
</evidence>
<reference evidence="3" key="1">
    <citation type="journal article" date="2014" name="Int. J. Syst. Evol. Microbiol.">
        <title>Complete genome sequence of Corynebacterium casei LMG S-19264T (=DSM 44701T), isolated from a smear-ripened cheese.</title>
        <authorList>
            <consortium name="US DOE Joint Genome Institute (JGI-PGF)"/>
            <person name="Walter F."/>
            <person name="Albersmeier A."/>
            <person name="Kalinowski J."/>
            <person name="Ruckert C."/>
        </authorList>
    </citation>
    <scope>NUCLEOTIDE SEQUENCE</scope>
    <source>
        <strain evidence="3">KCTC 42650</strain>
    </source>
</reference>
<organism evidence="3 4">
    <name type="scientific">Seohaeicola zhoushanensis</name>
    <dbReference type="NCBI Taxonomy" id="1569283"/>
    <lineage>
        <taxon>Bacteria</taxon>
        <taxon>Pseudomonadati</taxon>
        <taxon>Pseudomonadota</taxon>
        <taxon>Alphaproteobacteria</taxon>
        <taxon>Rhodobacterales</taxon>
        <taxon>Roseobacteraceae</taxon>
        <taxon>Seohaeicola</taxon>
    </lineage>
</organism>
<protein>
    <submittedName>
        <fullName evidence="3">DUF1992 domain-containing protein</fullName>
    </submittedName>
</protein>
<gene>
    <name evidence="3" type="ORF">GCM10017056_43660</name>
</gene>
<feature type="region of interest" description="Disordered" evidence="1">
    <location>
        <begin position="19"/>
        <end position="39"/>
    </location>
</feature>
<feature type="domain" description="DnaJ homologue subfamily C member 28 conserved" evidence="2">
    <location>
        <begin position="8"/>
        <end position="72"/>
    </location>
</feature>
<dbReference type="InterPro" id="IPR018961">
    <property type="entry name" value="DnaJ_homolog_subfam-C_membr-28"/>
</dbReference>
<accession>A0A8J3H0E9</accession>
<dbReference type="AlphaFoldDB" id="A0A8J3H0E9"/>
<evidence type="ECO:0000256" key="1">
    <source>
        <dbReference type="SAM" id="MobiDB-lite"/>
    </source>
</evidence>
<dbReference type="Proteomes" id="UP000626220">
    <property type="component" value="Unassembled WGS sequence"/>
</dbReference>
<evidence type="ECO:0000313" key="4">
    <source>
        <dbReference type="Proteomes" id="UP000626220"/>
    </source>
</evidence>
<comment type="caution">
    <text evidence="3">The sequence shown here is derived from an EMBL/GenBank/DDBJ whole genome shotgun (WGS) entry which is preliminary data.</text>
</comment>
<dbReference type="RefSeq" id="WP_189682251.1">
    <property type="nucleotide sequence ID" value="NZ_BNCJ01000020.1"/>
</dbReference>
<keyword evidence="4" id="KW-1185">Reference proteome</keyword>
<dbReference type="EMBL" id="BNCJ01000020">
    <property type="protein sequence ID" value="GHF67759.1"/>
    <property type="molecule type" value="Genomic_DNA"/>
</dbReference>